<feature type="region of interest" description="Disordered" evidence="1">
    <location>
        <begin position="62"/>
        <end position="161"/>
    </location>
</feature>
<dbReference type="EMBL" id="BSXT01018919">
    <property type="protein sequence ID" value="GMG16098.1"/>
    <property type="molecule type" value="Genomic_DNA"/>
</dbReference>
<feature type="region of interest" description="Disordered" evidence="1">
    <location>
        <begin position="1"/>
        <end position="25"/>
    </location>
</feature>
<dbReference type="Proteomes" id="UP001165121">
    <property type="component" value="Unassembled WGS sequence"/>
</dbReference>
<evidence type="ECO:0000256" key="1">
    <source>
        <dbReference type="SAM" id="MobiDB-lite"/>
    </source>
</evidence>
<reference evidence="2" key="1">
    <citation type="submission" date="2023-04" db="EMBL/GenBank/DDBJ databases">
        <title>Phytophthora fragariaefolia NBRC 109709.</title>
        <authorList>
            <person name="Ichikawa N."/>
            <person name="Sato H."/>
            <person name="Tonouchi N."/>
        </authorList>
    </citation>
    <scope>NUCLEOTIDE SEQUENCE</scope>
    <source>
        <strain evidence="2">NBRC 109709</strain>
    </source>
</reference>
<evidence type="ECO:0000313" key="3">
    <source>
        <dbReference type="Proteomes" id="UP001165121"/>
    </source>
</evidence>
<keyword evidence="3" id="KW-1185">Reference proteome</keyword>
<dbReference type="AlphaFoldDB" id="A0A9W7DA82"/>
<feature type="compositionally biased region" description="Low complexity" evidence="1">
    <location>
        <begin position="66"/>
        <end position="90"/>
    </location>
</feature>
<feature type="compositionally biased region" description="Acidic residues" evidence="1">
    <location>
        <begin position="121"/>
        <end position="140"/>
    </location>
</feature>
<name>A0A9W7DA82_9STRA</name>
<evidence type="ECO:0000313" key="2">
    <source>
        <dbReference type="EMBL" id="GMG16098.1"/>
    </source>
</evidence>
<comment type="caution">
    <text evidence="2">The sequence shown here is derived from an EMBL/GenBank/DDBJ whole genome shotgun (WGS) entry which is preliminary data.</text>
</comment>
<protein>
    <submittedName>
        <fullName evidence="2">Unnamed protein product</fullName>
    </submittedName>
</protein>
<gene>
    <name evidence="2" type="ORF">Pfra01_002964500</name>
</gene>
<sequence>MTRTHDPRKVSGRKSSLNEKPVGQLPKLATLLCTLSQPDRFLSFPRSDREICHSQRNFHSTTCVMPSQSSSAGSPPGSVQLPRGASSVEGGTAGASTGGSQAAKQDAGNDQRSPLNAADSVPDEEIEEEEEQESLEDTPMEDVSRDGPPPQGSLSSVIQAASPKKVSSAAAGLRSLDEAMDQVLAGVLPDTHTGPYDIQDVVPTRQVSPPKMASSSHCFIVDVVTSTRVSRVLDVISLLVFIIVSSSFRPSISPQVWATLPLSPIYIQLPHLTKSTIWCVQEFTFRKLISWVIISGLHGTKTSPGFRTLVESIEERATTQLCHRRPFGFVITFPFDEVLTAALRRASAFRPSQVQELLRLILVVQVVGLPTVFRQQSCVEIIIFVHVNLISRSFKEESSRFGTADMYPRINSVTRIGDLEFHPEVIMHLFDPERTMPEVSQLTAQSGLHFRDVQPDCVPNLKARSNPLRQRLPLPGLLG</sequence>
<proteinExistence type="predicted"/>
<organism evidence="2 3">
    <name type="scientific">Phytophthora fragariaefolia</name>
    <dbReference type="NCBI Taxonomy" id="1490495"/>
    <lineage>
        <taxon>Eukaryota</taxon>
        <taxon>Sar</taxon>
        <taxon>Stramenopiles</taxon>
        <taxon>Oomycota</taxon>
        <taxon>Peronosporomycetes</taxon>
        <taxon>Peronosporales</taxon>
        <taxon>Peronosporaceae</taxon>
        <taxon>Phytophthora</taxon>
    </lineage>
</organism>
<accession>A0A9W7DA82</accession>